<sequence length="81" mass="8259">TTSAAITSATSTTAASTAVTTITALSSKTSASTRTTVSTASIAVSGFLTVHPCHDLGFLFGLLPQRTEREILGQDISRASD</sequence>
<accession>A0A2P5ATY7</accession>
<dbReference type="OrthoDB" id="10559260at2759"/>
<comment type="caution">
    <text evidence="1">The sequence shown here is derived from an EMBL/GenBank/DDBJ whole genome shotgun (WGS) entry which is preliminary data.</text>
</comment>
<dbReference type="Proteomes" id="UP000237105">
    <property type="component" value="Unassembled WGS sequence"/>
</dbReference>
<keyword evidence="2" id="KW-1185">Reference proteome</keyword>
<evidence type="ECO:0000313" key="1">
    <source>
        <dbReference type="EMBL" id="PON40016.1"/>
    </source>
</evidence>
<evidence type="ECO:0000313" key="2">
    <source>
        <dbReference type="Proteomes" id="UP000237105"/>
    </source>
</evidence>
<organism evidence="1 2">
    <name type="scientific">Parasponia andersonii</name>
    <name type="common">Sponia andersonii</name>
    <dbReference type="NCBI Taxonomy" id="3476"/>
    <lineage>
        <taxon>Eukaryota</taxon>
        <taxon>Viridiplantae</taxon>
        <taxon>Streptophyta</taxon>
        <taxon>Embryophyta</taxon>
        <taxon>Tracheophyta</taxon>
        <taxon>Spermatophyta</taxon>
        <taxon>Magnoliopsida</taxon>
        <taxon>eudicotyledons</taxon>
        <taxon>Gunneridae</taxon>
        <taxon>Pentapetalae</taxon>
        <taxon>rosids</taxon>
        <taxon>fabids</taxon>
        <taxon>Rosales</taxon>
        <taxon>Cannabaceae</taxon>
        <taxon>Parasponia</taxon>
    </lineage>
</organism>
<reference evidence="2" key="1">
    <citation type="submission" date="2016-06" db="EMBL/GenBank/DDBJ databases">
        <title>Parallel loss of symbiosis genes in relatives of nitrogen-fixing non-legume Parasponia.</title>
        <authorList>
            <person name="Van Velzen R."/>
            <person name="Holmer R."/>
            <person name="Bu F."/>
            <person name="Rutten L."/>
            <person name="Van Zeijl A."/>
            <person name="Liu W."/>
            <person name="Santuari L."/>
            <person name="Cao Q."/>
            <person name="Sharma T."/>
            <person name="Shen D."/>
            <person name="Roswanjaya Y."/>
            <person name="Wardhani T."/>
            <person name="Kalhor M.S."/>
            <person name="Jansen J."/>
            <person name="Van den Hoogen J."/>
            <person name="Gungor B."/>
            <person name="Hartog M."/>
            <person name="Hontelez J."/>
            <person name="Verver J."/>
            <person name="Yang W.-C."/>
            <person name="Schijlen E."/>
            <person name="Repin R."/>
            <person name="Schilthuizen M."/>
            <person name="Schranz E."/>
            <person name="Heidstra R."/>
            <person name="Miyata K."/>
            <person name="Fedorova E."/>
            <person name="Kohlen W."/>
            <person name="Bisseling T."/>
            <person name="Smit S."/>
            <person name="Geurts R."/>
        </authorList>
    </citation>
    <scope>NUCLEOTIDE SEQUENCE [LARGE SCALE GENOMIC DNA]</scope>
    <source>
        <strain evidence="2">cv. WU1-14</strain>
    </source>
</reference>
<proteinExistence type="predicted"/>
<dbReference type="AlphaFoldDB" id="A0A2P5ATY7"/>
<gene>
    <name evidence="1" type="ORF">PanWU01x14_300400</name>
</gene>
<name>A0A2P5ATY7_PARAD</name>
<feature type="non-terminal residue" evidence="1">
    <location>
        <position position="1"/>
    </location>
</feature>
<protein>
    <submittedName>
        <fullName evidence="1">Uncharacterized protein</fullName>
    </submittedName>
</protein>
<dbReference type="EMBL" id="JXTB01000448">
    <property type="protein sequence ID" value="PON40016.1"/>
    <property type="molecule type" value="Genomic_DNA"/>
</dbReference>